<dbReference type="Pfam" id="PF05256">
    <property type="entry name" value="UPF0223"/>
    <property type="match status" value="1"/>
</dbReference>
<dbReference type="EMBL" id="CP010525">
    <property type="protein sequence ID" value="AJO23554.1"/>
    <property type="molecule type" value="Genomic_DNA"/>
</dbReference>
<gene>
    <name evidence="2" type="ORF">SB48_HM08orf04397</name>
</gene>
<dbReference type="InterPro" id="IPR023324">
    <property type="entry name" value="BH2638-like_sf"/>
</dbReference>
<evidence type="ECO:0000313" key="3">
    <source>
        <dbReference type="Proteomes" id="UP000032024"/>
    </source>
</evidence>
<dbReference type="NCBIfam" id="NF003353">
    <property type="entry name" value="PRK04387.1"/>
    <property type="match status" value="1"/>
</dbReference>
<dbReference type="GeneID" id="93260306"/>
<evidence type="ECO:0000256" key="1">
    <source>
        <dbReference type="HAMAP-Rule" id="MF_01041"/>
    </source>
</evidence>
<reference evidence="3" key="1">
    <citation type="submission" date="2015-01" db="EMBL/GenBank/DDBJ databases">
        <title>Comparative genome analysis of Bacillus coagulans HM-08, Clostridium butyricum HM-68, Bacillus subtilis HM-66 and Bacillus paralicheniformis BL-09.</title>
        <authorList>
            <person name="Zhang H."/>
        </authorList>
    </citation>
    <scope>NUCLEOTIDE SEQUENCE [LARGE SCALE GENOMIC DNA]</scope>
    <source>
        <strain evidence="3">HM-08</strain>
    </source>
</reference>
<dbReference type="HAMAP" id="MF_01041">
    <property type="entry name" value="UPF0223"/>
    <property type="match status" value="1"/>
</dbReference>
<sequence length="95" mass="11072">MEYPYPISADWSTQEVIDAVQFFEAVEEAYEKGVNRDVLLARYRRFKEIVPGKADERNICNEFEEASGYSPYRAIKKMKEEQGPVIKMDKNGSRD</sequence>
<proteinExistence type="inferred from homology"/>
<dbReference type="PIRSF" id="PIRSF037260">
    <property type="entry name" value="UPF0223"/>
    <property type="match status" value="1"/>
</dbReference>
<accession>A0A0C5CA43</accession>
<dbReference type="Proteomes" id="UP000032024">
    <property type="component" value="Chromosome"/>
</dbReference>
<evidence type="ECO:0000313" key="2">
    <source>
        <dbReference type="EMBL" id="AJO23554.1"/>
    </source>
</evidence>
<protein>
    <recommendedName>
        <fullName evidence="1">UPF0223 protein SB48_HM08orf04397</fullName>
    </recommendedName>
</protein>
<name>A0A0C5CA43_HEYCO</name>
<dbReference type="AlphaFoldDB" id="A0A0C5CA43"/>
<dbReference type="InterPro" id="IPR007920">
    <property type="entry name" value="UPF0223"/>
</dbReference>
<dbReference type="SUPFAM" id="SSF158504">
    <property type="entry name" value="BH2638-like"/>
    <property type="match status" value="1"/>
</dbReference>
<dbReference type="RefSeq" id="WP_014095606.1">
    <property type="nucleotide sequence ID" value="NZ_CP010525.1"/>
</dbReference>
<dbReference type="Gene3D" id="1.10.220.80">
    <property type="entry name" value="BH2638-like"/>
    <property type="match status" value="1"/>
</dbReference>
<keyword evidence="3" id="KW-1185">Reference proteome</keyword>
<comment type="similarity">
    <text evidence="1">Belongs to the UPF0223 family.</text>
</comment>
<organism evidence="2 3">
    <name type="scientific">Heyndrickxia coagulans</name>
    <name type="common">Weizmannia coagulans</name>
    <dbReference type="NCBI Taxonomy" id="1398"/>
    <lineage>
        <taxon>Bacteria</taxon>
        <taxon>Bacillati</taxon>
        <taxon>Bacillota</taxon>
        <taxon>Bacilli</taxon>
        <taxon>Bacillales</taxon>
        <taxon>Bacillaceae</taxon>
        <taxon>Heyndrickxia</taxon>
    </lineage>
</organism>